<accession>A0ABV4E1D7</accession>
<protein>
    <submittedName>
        <fullName evidence="2">Uncharacterized protein</fullName>
    </submittedName>
</protein>
<dbReference type="InterPro" id="IPR008964">
    <property type="entry name" value="Invasin/intimin_cell_adhesion"/>
</dbReference>
<reference evidence="2 3" key="1">
    <citation type="submission" date="2024-08" db="EMBL/GenBank/DDBJ databases">
        <title>Clostridium lapicellarii sp. nov., and Clostridium renhuaiense sp. nov., two species isolated from the mud in a fermentation cellar used for producing sauce-flavour Chinese liquors.</title>
        <authorList>
            <person name="Yang F."/>
            <person name="Wang H."/>
            <person name="Chen L.Q."/>
            <person name="Zhou N."/>
            <person name="Lu J.J."/>
            <person name="Pu X.X."/>
            <person name="Wan B."/>
            <person name="Wang L."/>
            <person name="Liu S.J."/>
        </authorList>
    </citation>
    <scope>NUCLEOTIDE SEQUENCE [LARGE SCALE GENOMIC DNA]</scope>
    <source>
        <strain evidence="2 3">MT-113</strain>
    </source>
</reference>
<evidence type="ECO:0000313" key="3">
    <source>
        <dbReference type="Proteomes" id="UP001565220"/>
    </source>
</evidence>
<evidence type="ECO:0000313" key="2">
    <source>
        <dbReference type="EMBL" id="MEY8764951.1"/>
    </source>
</evidence>
<dbReference type="SUPFAM" id="SSF49373">
    <property type="entry name" value="Invasin/intimin cell-adhesion fragments"/>
    <property type="match status" value="1"/>
</dbReference>
<comment type="caution">
    <text evidence="2">The sequence shown here is derived from an EMBL/GenBank/DDBJ whole genome shotgun (WGS) entry which is preliminary data.</text>
</comment>
<feature type="chain" id="PRO_5045060671" evidence="1">
    <location>
        <begin position="31"/>
        <end position="1346"/>
    </location>
</feature>
<keyword evidence="1" id="KW-0732">Signal</keyword>
<dbReference type="EMBL" id="JBGFFE010000036">
    <property type="protein sequence ID" value="MEY8764951.1"/>
    <property type="molecule type" value="Genomic_DNA"/>
</dbReference>
<evidence type="ECO:0000256" key="1">
    <source>
        <dbReference type="SAM" id="SignalP"/>
    </source>
</evidence>
<dbReference type="RefSeq" id="WP_369869457.1">
    <property type="nucleotide sequence ID" value="NZ_JBGFFE010000036.1"/>
</dbReference>
<gene>
    <name evidence="2" type="ORF">AB8S09_15115</name>
</gene>
<dbReference type="InterPro" id="IPR013783">
    <property type="entry name" value="Ig-like_fold"/>
</dbReference>
<proteinExistence type="predicted"/>
<sequence length="1346" mass="139910">MNNSKKLLAVLSTAAISTIIASAVATPASAKMASVLLRDASGKIYEYNYKDLQDSFAGGTALYDDFKAVKDAGAQVISYYDDVQNGFVSRSTILDAWGDAGDDFNPQTATETLTTTPVEGTIYERVENPDGTVSEQPKQQGVEVSSVSAINSTSIQLTVPSTVQESDLLGKQITLTADNENLTATYSDSSLTEDGKANFVLDDGNELTDAAEYTVSSDWASFTTNKFVAKVETPYIKTINVSTTGIPAAGTGDVHFTAKNQYGEDLGLTAENTTDLNVKGTLNGVPLMTNEIDDADKASGTIKINKPLTEGDKVSLTFTNTINGDAGVEIGTAQYTVVKAEDPVPTTISDITATKNNAVAKEVLPDDKITLSTVVKNQFNNPIDIPNVRWIVEDGIDLITPDDGNPIDESGIADANGSFKFTAKKAGNLKISAYLPNGQKSTYEVQIGAKTLTDLTVNSENTSGDNQDTIIVGSVKPNDGANLTPDQIKFDVKATKTSVDVTPADVQVTAKLRGGDDADTKDDIVIAVKSTKPGKYTITPYVGESLEKATAKAAGFDVTTTIDQNVASIDDITFDPAELKTGTDVVKDVTFRNKYGEAVLVDPLDAVVTPEGSLTGKVTIDGTKNILTLSNASAGSYQVTIAEGSALKSYTLKFTAPTFTKIDAGADITGVVAGDPATKAKDQAVKFLDQDGKDMPVKASDLHVSVTGPTGQPIDNASDLVKLAADYGFNDAGEDQFDEARGDEIVKGFRVQPVQSLTQGVYTVKIANADGNIADTFTVTVGAARVAKTVDVTPGATNVALNGQTKVKIVPKDQYGEFIANGTGVTLEVDAGDHFTKNDVTPINKDGGTVDDTHPVAAYEITLTGTTKGSNDIVVNVKNGDKVLATNKVSMTVDSVANLIDSVAVDTTDIKSVYSTEAEDPADITLKAIAKDANGVVVPVSNNDLSWTIKSVTGKVGEADATVSNVGTLGLNNGVYTPVQNFKGTVTIEVRTANMKVGEVTLNLDPAAAIAKTGTTKVVNTVDKPLDADTTKDGIQIALDNDAKDGEADGAIVLKLSAADQYGNPIDTVDITDSNVILSVDDSSVVKAEKSPEAETITLTAKSAGTANVYVQYNGDTITIPVSVNQEAAEAAEAAKPIGVVLTTEETFKGAAAVPGISQVSTIKVTAGASAAGNLTVAGVTVPVTADDDTPAEVASKIETAFADNSGWTVTANDDTLTFTAKTQTANTTIAVDAAGTGVTFDGPNDTTNGVAPVDEVKEVDTTTVTSGAQKSADITVNVSDETIDKDVTLSVSAGDTAEQVAEKIKTALAADETITNSYDVSGSGANVVLTQKGSGSDVDLQVTLK</sequence>
<organism evidence="2 3">
    <name type="scientific">Clostridium lapidicellarium</name>
    <dbReference type="NCBI Taxonomy" id="3240931"/>
    <lineage>
        <taxon>Bacteria</taxon>
        <taxon>Bacillati</taxon>
        <taxon>Bacillota</taxon>
        <taxon>Clostridia</taxon>
        <taxon>Eubacteriales</taxon>
        <taxon>Clostridiaceae</taxon>
        <taxon>Clostridium</taxon>
    </lineage>
</organism>
<keyword evidence="3" id="KW-1185">Reference proteome</keyword>
<name>A0ABV4E1D7_9CLOT</name>
<feature type="signal peptide" evidence="1">
    <location>
        <begin position="1"/>
        <end position="30"/>
    </location>
</feature>
<dbReference type="Gene3D" id="2.60.40.10">
    <property type="entry name" value="Immunoglobulins"/>
    <property type="match status" value="1"/>
</dbReference>
<dbReference type="Proteomes" id="UP001565220">
    <property type="component" value="Unassembled WGS sequence"/>
</dbReference>